<organism evidence="3 4">
    <name type="scientific">Ophiocordyceps sinensis (strain Co18 / CGMCC 3.14243)</name>
    <name type="common">Yarsagumba caterpillar fungus</name>
    <name type="synonym">Hirsutella sinensis</name>
    <dbReference type="NCBI Taxonomy" id="911162"/>
    <lineage>
        <taxon>Eukaryota</taxon>
        <taxon>Fungi</taxon>
        <taxon>Dikarya</taxon>
        <taxon>Ascomycota</taxon>
        <taxon>Pezizomycotina</taxon>
        <taxon>Sordariomycetes</taxon>
        <taxon>Hypocreomycetidae</taxon>
        <taxon>Hypocreales</taxon>
        <taxon>Ophiocordycipitaceae</taxon>
        <taxon>Ophiocordyceps</taxon>
    </lineage>
</organism>
<protein>
    <submittedName>
        <fullName evidence="3">Major facilitator superfamily transporter</fullName>
    </submittedName>
</protein>
<gene>
    <name evidence="3" type="ORF">OCS_04499</name>
</gene>
<dbReference type="Proteomes" id="UP000019374">
    <property type="component" value="Unassembled WGS sequence"/>
</dbReference>
<dbReference type="HOGENOM" id="CLU_1627599_0_0_1"/>
<feature type="region of interest" description="Disordered" evidence="1">
    <location>
        <begin position="142"/>
        <end position="163"/>
    </location>
</feature>
<feature type="transmembrane region" description="Helical" evidence="2">
    <location>
        <begin position="86"/>
        <end position="106"/>
    </location>
</feature>
<proteinExistence type="predicted"/>
<sequence length="163" mass="17584">MVGAGMGLRFMVAPLHGIGIFKAHRASVIGLMAMATPLGGTIGLTIMSTIFNNVSELDAKDGDFSRLRDRPVGVGEQAIYKAKMGVIWAFVAINSLMVLSWISCFFPGNVRLADEGGGGHEVVCEKPYLWCLWQDRQAVNGTGKESRLGSSHGRTEPKSTRET</sequence>
<keyword evidence="2" id="KW-0472">Membrane</keyword>
<dbReference type="InterPro" id="IPR036259">
    <property type="entry name" value="MFS_trans_sf"/>
</dbReference>
<dbReference type="SUPFAM" id="SSF103473">
    <property type="entry name" value="MFS general substrate transporter"/>
    <property type="match status" value="1"/>
</dbReference>
<evidence type="ECO:0000256" key="1">
    <source>
        <dbReference type="SAM" id="MobiDB-lite"/>
    </source>
</evidence>
<name>T5ABJ5_OPHSC</name>
<evidence type="ECO:0000313" key="4">
    <source>
        <dbReference type="Proteomes" id="UP000019374"/>
    </source>
</evidence>
<feature type="compositionally biased region" description="Basic and acidic residues" evidence="1">
    <location>
        <begin position="153"/>
        <end position="163"/>
    </location>
</feature>
<reference evidence="3 4" key="1">
    <citation type="journal article" date="2013" name="Chin. Sci. Bull.">
        <title>Genome survey uncovers the secrets of sex and lifestyle in caterpillar fungus.</title>
        <authorList>
            <person name="Hu X."/>
            <person name="Zhang Y."/>
            <person name="Xiao G."/>
            <person name="Zheng P."/>
            <person name="Xia Y."/>
            <person name="Zhang X."/>
            <person name="St Leger R.J."/>
            <person name="Liu X."/>
            <person name="Wang C."/>
        </authorList>
    </citation>
    <scope>NUCLEOTIDE SEQUENCE [LARGE SCALE GENOMIC DNA]</scope>
    <source>
        <strain evidence="4">Co18 / CGMCC 3.14243</strain>
        <tissue evidence="3">Fruit-body</tissue>
    </source>
</reference>
<evidence type="ECO:0000313" key="3">
    <source>
        <dbReference type="EMBL" id="EQK99790.1"/>
    </source>
</evidence>
<dbReference type="AlphaFoldDB" id="T5ABJ5"/>
<accession>T5ABJ5</accession>
<keyword evidence="2" id="KW-1133">Transmembrane helix</keyword>
<keyword evidence="2" id="KW-0812">Transmembrane</keyword>
<dbReference type="EMBL" id="KE653156">
    <property type="protein sequence ID" value="EQK99790.1"/>
    <property type="molecule type" value="Genomic_DNA"/>
</dbReference>
<evidence type="ECO:0000256" key="2">
    <source>
        <dbReference type="SAM" id="Phobius"/>
    </source>
</evidence>
<dbReference type="eggNOG" id="KOG0254">
    <property type="taxonomic scope" value="Eukaryota"/>
</dbReference>
<feature type="transmembrane region" description="Helical" evidence="2">
    <location>
        <begin position="28"/>
        <end position="51"/>
    </location>
</feature>